<proteinExistence type="inferred from homology"/>
<evidence type="ECO:0000256" key="8">
    <source>
        <dbReference type="ARBA" id="ARBA00022989"/>
    </source>
</evidence>
<evidence type="ECO:0000256" key="9">
    <source>
        <dbReference type="ARBA" id="ARBA00023065"/>
    </source>
</evidence>
<dbReference type="Pfam" id="PF00895">
    <property type="entry name" value="ATP-synt_8"/>
    <property type="match status" value="1"/>
</dbReference>
<reference evidence="14" key="1">
    <citation type="journal article" date="2020" name="Mitochondrial DNA Part B Resour">
        <title>Complete mitochondrial genome of the Amorophaga japonica Robinson, 1986 (Lepidoptera: Tineidae).</title>
        <authorList>
            <person name="Kim J.S."/>
            <person name="Kim M.J."/>
            <person name="Kim I."/>
        </authorList>
    </citation>
    <scope>NUCLEOTIDE SEQUENCE</scope>
</reference>
<keyword evidence="10 12" id="KW-0496">Mitochondrion</keyword>
<gene>
    <name evidence="14" type="primary">ATP8</name>
</gene>
<dbReference type="InterPro" id="IPR001421">
    <property type="entry name" value="ATP8_metazoa"/>
</dbReference>
<evidence type="ECO:0000256" key="11">
    <source>
        <dbReference type="ARBA" id="ARBA00023136"/>
    </source>
</evidence>
<comment type="subcellular location">
    <subcellularLocation>
        <location evidence="1 12">Mitochondrion membrane</location>
        <topology evidence="1 12">Single-pass membrane protein</topology>
    </subcellularLocation>
</comment>
<keyword evidence="4 12" id="KW-0813">Transport</keyword>
<comment type="subunit">
    <text evidence="3">F-type ATPases have 2 components, CF(1) - the catalytic core - and CF(0) - the membrane proton channel.</text>
</comment>
<sequence length="54" mass="6924">MPQMMPMNWIMLILFFMIIFYLFNIMNYYNFKIINKSIMKNNKNFFKTNLIWKW</sequence>
<evidence type="ECO:0000256" key="7">
    <source>
        <dbReference type="ARBA" id="ARBA00022781"/>
    </source>
</evidence>
<evidence type="ECO:0000256" key="1">
    <source>
        <dbReference type="ARBA" id="ARBA00004304"/>
    </source>
</evidence>
<keyword evidence="8 13" id="KW-1133">Transmembrane helix</keyword>
<feature type="transmembrane region" description="Helical" evidence="13">
    <location>
        <begin position="6"/>
        <end position="29"/>
    </location>
</feature>
<dbReference type="EMBL" id="MH823253">
    <property type="protein sequence ID" value="QJX65649.1"/>
    <property type="molecule type" value="Genomic_DNA"/>
</dbReference>
<evidence type="ECO:0000256" key="12">
    <source>
        <dbReference type="RuleBase" id="RU003661"/>
    </source>
</evidence>
<name>A0A6M6CYR4_9NEOP</name>
<keyword evidence="11 13" id="KW-0472">Membrane</keyword>
<keyword evidence="5 12" id="KW-0138">CF(0)</keyword>
<dbReference type="GO" id="GO:0045259">
    <property type="term" value="C:proton-transporting ATP synthase complex"/>
    <property type="evidence" value="ECO:0007669"/>
    <property type="project" value="UniProtKB-KW"/>
</dbReference>
<dbReference type="GO" id="GO:0031966">
    <property type="term" value="C:mitochondrial membrane"/>
    <property type="evidence" value="ECO:0007669"/>
    <property type="project" value="UniProtKB-SubCell"/>
</dbReference>
<dbReference type="GO" id="GO:0015986">
    <property type="term" value="P:proton motive force-driven ATP synthesis"/>
    <property type="evidence" value="ECO:0007669"/>
    <property type="project" value="InterPro"/>
</dbReference>
<dbReference type="AlphaFoldDB" id="A0A6M6CYR4"/>
<protein>
    <recommendedName>
        <fullName evidence="12">ATP synthase complex subunit 8</fullName>
    </recommendedName>
</protein>
<evidence type="ECO:0000256" key="4">
    <source>
        <dbReference type="ARBA" id="ARBA00022448"/>
    </source>
</evidence>
<organism evidence="14">
    <name type="scientific">Amorophaga japonica</name>
    <dbReference type="NCBI Taxonomy" id="1454529"/>
    <lineage>
        <taxon>Eukaryota</taxon>
        <taxon>Metazoa</taxon>
        <taxon>Ecdysozoa</taxon>
        <taxon>Arthropoda</taxon>
        <taxon>Hexapoda</taxon>
        <taxon>Insecta</taxon>
        <taxon>Pterygota</taxon>
        <taxon>Neoptera</taxon>
        <taxon>Endopterygota</taxon>
        <taxon>Lepidoptera</taxon>
        <taxon>Glossata</taxon>
        <taxon>Ditrysia</taxon>
        <taxon>Tineoidea</taxon>
        <taxon>Tineidae</taxon>
        <taxon>Scardiinae</taxon>
        <taxon>Amorophaga</taxon>
    </lineage>
</organism>
<evidence type="ECO:0000313" key="14">
    <source>
        <dbReference type="EMBL" id="QJX65649.1"/>
    </source>
</evidence>
<dbReference type="GO" id="GO:0015078">
    <property type="term" value="F:proton transmembrane transporter activity"/>
    <property type="evidence" value="ECO:0007669"/>
    <property type="project" value="InterPro"/>
</dbReference>
<keyword evidence="7 12" id="KW-0375">Hydrogen ion transport</keyword>
<evidence type="ECO:0000256" key="2">
    <source>
        <dbReference type="ARBA" id="ARBA00008892"/>
    </source>
</evidence>
<evidence type="ECO:0000256" key="6">
    <source>
        <dbReference type="ARBA" id="ARBA00022692"/>
    </source>
</evidence>
<evidence type="ECO:0000256" key="3">
    <source>
        <dbReference type="ARBA" id="ARBA00011291"/>
    </source>
</evidence>
<accession>A0A6M6CYR4</accession>
<comment type="similarity">
    <text evidence="2 12">Belongs to the ATPase protein 8 family.</text>
</comment>
<geneLocation type="mitochondrion" evidence="14"/>
<evidence type="ECO:0000256" key="5">
    <source>
        <dbReference type="ARBA" id="ARBA00022547"/>
    </source>
</evidence>
<evidence type="ECO:0000256" key="13">
    <source>
        <dbReference type="SAM" id="Phobius"/>
    </source>
</evidence>
<evidence type="ECO:0000256" key="10">
    <source>
        <dbReference type="ARBA" id="ARBA00023128"/>
    </source>
</evidence>
<keyword evidence="6 12" id="KW-0812">Transmembrane</keyword>
<keyword evidence="9 12" id="KW-0406">Ion transport</keyword>